<evidence type="ECO:0000313" key="3">
    <source>
        <dbReference type="EMBL" id="KVV46243.1"/>
    </source>
</evidence>
<accession>A0A105VEB4</accession>
<evidence type="ECO:0000256" key="1">
    <source>
        <dbReference type="SAM" id="MobiDB-lite"/>
    </source>
</evidence>
<comment type="caution">
    <text evidence="3">The sequence shown here is derived from an EMBL/GenBank/DDBJ whole genome shotgun (WGS) entry which is preliminary data.</text>
</comment>
<dbReference type="Gene3D" id="2.40.50.320">
    <property type="entry name" value="Copper binding periplasmic protein CusF"/>
    <property type="match status" value="1"/>
</dbReference>
<organism evidence="3 4">
    <name type="scientific">Burkholderia territorii</name>
    <dbReference type="NCBI Taxonomy" id="1503055"/>
    <lineage>
        <taxon>Bacteria</taxon>
        <taxon>Pseudomonadati</taxon>
        <taxon>Pseudomonadota</taxon>
        <taxon>Betaproteobacteria</taxon>
        <taxon>Burkholderiales</taxon>
        <taxon>Burkholderiaceae</taxon>
        <taxon>Burkholderia</taxon>
        <taxon>Burkholderia cepacia complex</taxon>
    </lineage>
</organism>
<evidence type="ECO:0000313" key="4">
    <source>
        <dbReference type="Proteomes" id="UP000062317"/>
    </source>
</evidence>
<dbReference type="InterPro" id="IPR021647">
    <property type="entry name" value="CusF_Ec"/>
</dbReference>
<gene>
    <name evidence="3" type="ORF">WT27_00450</name>
</gene>
<dbReference type="Pfam" id="PF11604">
    <property type="entry name" value="CusF_Ec"/>
    <property type="match status" value="1"/>
</dbReference>
<evidence type="ECO:0000256" key="2">
    <source>
        <dbReference type="SAM" id="SignalP"/>
    </source>
</evidence>
<sequence>MKIAWLAIAVLGATAVAAMPARAGGSMPDMSMGDKKMSAQDSELTDAEVKRIDAEHGMVTLKHGALENVGMAPMTMAFKARDRAMVESLHAGDRGNARGGRVAATLTIVRLVQRQ</sequence>
<dbReference type="Proteomes" id="UP000062317">
    <property type="component" value="Unassembled WGS sequence"/>
</dbReference>
<keyword evidence="2" id="KW-0732">Signal</keyword>
<dbReference type="RefSeq" id="WP_060107004.1">
    <property type="nucleotide sequence ID" value="NZ_LPEQ01000081.1"/>
</dbReference>
<keyword evidence="4" id="KW-1185">Reference proteome</keyword>
<feature type="signal peptide" evidence="2">
    <location>
        <begin position="1"/>
        <end position="23"/>
    </location>
</feature>
<reference evidence="3 4" key="1">
    <citation type="submission" date="2015-11" db="EMBL/GenBank/DDBJ databases">
        <title>Expanding the genomic diversity of Burkholderia species for the development of highly accurate diagnostics.</title>
        <authorList>
            <person name="Sahl J."/>
            <person name="Keim P."/>
            <person name="Wagner D."/>
        </authorList>
    </citation>
    <scope>NUCLEOTIDE SEQUENCE [LARGE SCALE GENOMIC DNA]</scope>
    <source>
        <strain evidence="3 4">MSMB1301WGS</strain>
    </source>
</reference>
<dbReference type="EMBL" id="LPEQ01000081">
    <property type="protein sequence ID" value="KVV46243.1"/>
    <property type="molecule type" value="Genomic_DNA"/>
</dbReference>
<dbReference type="AlphaFoldDB" id="A0A105VEB4"/>
<feature type="region of interest" description="Disordered" evidence="1">
    <location>
        <begin position="26"/>
        <end position="45"/>
    </location>
</feature>
<protein>
    <submittedName>
        <fullName evidence="3">RND transporter MFP subunit</fullName>
    </submittedName>
</protein>
<name>A0A105VEB4_9BURK</name>
<feature type="chain" id="PRO_5007125074" evidence="2">
    <location>
        <begin position="24"/>
        <end position="115"/>
    </location>
</feature>
<proteinExistence type="predicted"/>
<dbReference type="InterPro" id="IPR042230">
    <property type="entry name" value="CusF_sf"/>
</dbReference>